<dbReference type="AlphaFoldDB" id="A0A914DHI9"/>
<dbReference type="Proteomes" id="UP000887540">
    <property type="component" value="Unplaced"/>
</dbReference>
<evidence type="ECO:0000256" key="3">
    <source>
        <dbReference type="ARBA" id="ARBA00022801"/>
    </source>
</evidence>
<evidence type="ECO:0000256" key="8">
    <source>
        <dbReference type="SAM" id="MobiDB-lite"/>
    </source>
</evidence>
<feature type="compositionally biased region" description="Basic and acidic residues" evidence="8">
    <location>
        <begin position="794"/>
        <end position="804"/>
    </location>
</feature>
<evidence type="ECO:0000256" key="4">
    <source>
        <dbReference type="ARBA" id="ARBA00022806"/>
    </source>
</evidence>
<evidence type="ECO:0000259" key="9">
    <source>
        <dbReference type="PROSITE" id="PS51192"/>
    </source>
</evidence>
<sequence>MSYGMVPPPPSLGGASSSAKPPLSKRELDRKKEQEYNSLLEGVTTSKLGSKKRTIIGDDYFERDSDEEDFTDRGRDHKSSSGDRRNERLQSRESSKIAESRKNTANVEEDDELEAFMAEINQQAAKDRGDSEVKQEKLASTGEFTGGQTGQRYDIDEEDMQESYFKYLEEYKAKQEEENEIYEYDEDGNIIWTWKKVIDPLPDVDHSTIDYKPFNTSLYVEHPDILNLSPKDVFELRNKLDIRVFGSDPPKPVASFAHFSFDEGLMKQIRKSEFERPTPIQAQAIPAALSGRDVLGLAQTGSGKTVAYLWPAIVHIMDQEELQPGEGPIGLVIVPTRELAIQVYQQARIYCKPYNINVVCAYGGGSKYEQQQALQEGAELVIGTPGRIIDMVKIGATNFFRTTFLVFDEADRMFDLGFEAQVKSIADHIRPDRQCLMFSATFKRKVEQLAYHALQVPVKVVCGDVGEANADVLQTVHVLPDAQAKWNWLTSKIVNLASMGKVLIFVTKKASAEDVAKNLRLRDVDLVLLHGDMLQHERNEQITAFRNNILVMVATDVAARGLDIPEVRNVINYDVPRDSETYIHRIGRTGRAGQHGFAYTLVTEADKEFAGHLVKNLESAGQNVPNDLMQLALKSSWFKSHHDKTMPGDLAARQRMGLGFKPKERPGFGFKTSSVGRTVDAAGSSGTIVGKPDLPDSITTSSAPSLSKALNRAKNIVEASSSSTGNTGMNRIQMMRSALKSSFQHTFQRATSDDNAEGRIAPSDPRPQWKIELEKRAAMISQAVLNPTDSASEQVREPQIEKPSESLSFGRNKRSRWE</sequence>
<dbReference type="SUPFAM" id="SSF52540">
    <property type="entry name" value="P-loop containing nucleoside triphosphate hydrolases"/>
    <property type="match status" value="1"/>
</dbReference>
<dbReference type="InterPro" id="IPR011545">
    <property type="entry name" value="DEAD/DEAH_box_helicase_dom"/>
</dbReference>
<reference evidence="13" key="1">
    <citation type="submission" date="2022-11" db="UniProtKB">
        <authorList>
            <consortium name="WormBaseParasite"/>
        </authorList>
    </citation>
    <scope>IDENTIFICATION</scope>
</reference>
<feature type="compositionally biased region" description="Acidic residues" evidence="8">
    <location>
        <begin position="59"/>
        <end position="70"/>
    </location>
</feature>
<feature type="region of interest" description="Disordered" evidence="8">
    <location>
        <begin position="1"/>
        <end position="111"/>
    </location>
</feature>
<evidence type="ECO:0000256" key="7">
    <source>
        <dbReference type="PROSITE-ProRule" id="PRU00552"/>
    </source>
</evidence>
<dbReference type="EC" id="3.6.4.13" evidence="1"/>
<feature type="compositionally biased region" description="Basic and acidic residues" evidence="8">
    <location>
        <begin position="71"/>
        <end position="102"/>
    </location>
</feature>
<dbReference type="GO" id="GO:0005524">
    <property type="term" value="F:ATP binding"/>
    <property type="evidence" value="ECO:0007669"/>
    <property type="project" value="UniProtKB-KW"/>
</dbReference>
<feature type="region of interest" description="Disordered" evidence="8">
    <location>
        <begin position="123"/>
        <end position="151"/>
    </location>
</feature>
<feature type="compositionally biased region" description="Polar residues" evidence="8">
    <location>
        <begin position="783"/>
        <end position="793"/>
    </location>
</feature>
<evidence type="ECO:0000259" key="10">
    <source>
        <dbReference type="PROSITE" id="PS51194"/>
    </source>
</evidence>
<dbReference type="PROSITE" id="PS00039">
    <property type="entry name" value="DEAD_ATP_HELICASE"/>
    <property type="match status" value="1"/>
</dbReference>
<dbReference type="FunFam" id="3.40.50.300:FF:000079">
    <property type="entry name" value="probable ATP-dependent RNA helicase DDX17"/>
    <property type="match status" value="1"/>
</dbReference>
<evidence type="ECO:0000259" key="11">
    <source>
        <dbReference type="PROSITE" id="PS51195"/>
    </source>
</evidence>
<accession>A0A914DHI9</accession>
<dbReference type="Gene3D" id="3.40.50.300">
    <property type="entry name" value="P-loop containing nucleotide triphosphate hydrolases"/>
    <property type="match status" value="2"/>
</dbReference>
<feature type="compositionally biased region" description="Basic and acidic residues" evidence="8">
    <location>
        <begin position="125"/>
        <end position="137"/>
    </location>
</feature>
<keyword evidence="4" id="KW-0347">Helicase</keyword>
<dbReference type="GO" id="GO:0016787">
    <property type="term" value="F:hydrolase activity"/>
    <property type="evidence" value="ECO:0007669"/>
    <property type="project" value="UniProtKB-KW"/>
</dbReference>
<organism evidence="12 13">
    <name type="scientific">Acrobeloides nanus</name>
    <dbReference type="NCBI Taxonomy" id="290746"/>
    <lineage>
        <taxon>Eukaryota</taxon>
        <taxon>Metazoa</taxon>
        <taxon>Ecdysozoa</taxon>
        <taxon>Nematoda</taxon>
        <taxon>Chromadorea</taxon>
        <taxon>Rhabditida</taxon>
        <taxon>Tylenchina</taxon>
        <taxon>Cephalobomorpha</taxon>
        <taxon>Cephaloboidea</taxon>
        <taxon>Cephalobidae</taxon>
        <taxon>Acrobeloides</taxon>
    </lineage>
</organism>
<feature type="compositionally biased region" description="Basic and acidic residues" evidence="8">
    <location>
        <begin position="767"/>
        <end position="777"/>
    </location>
</feature>
<dbReference type="GO" id="GO:0003724">
    <property type="term" value="F:RNA helicase activity"/>
    <property type="evidence" value="ECO:0007669"/>
    <property type="project" value="UniProtKB-EC"/>
</dbReference>
<dbReference type="InterPro" id="IPR000629">
    <property type="entry name" value="RNA-helicase_DEAD-box_CS"/>
</dbReference>
<dbReference type="SMART" id="SM00487">
    <property type="entry name" value="DEXDc"/>
    <property type="match status" value="1"/>
</dbReference>
<keyword evidence="5" id="KW-0067">ATP-binding</keyword>
<dbReference type="InterPro" id="IPR001650">
    <property type="entry name" value="Helicase_C-like"/>
</dbReference>
<feature type="region of interest" description="Disordered" evidence="8">
    <location>
        <begin position="681"/>
        <end position="702"/>
    </location>
</feature>
<dbReference type="WBParaSite" id="ACRNAN_scaffold2621.g31334.t1">
    <property type="protein sequence ID" value="ACRNAN_scaffold2621.g31334.t1"/>
    <property type="gene ID" value="ACRNAN_scaffold2621.g31334"/>
</dbReference>
<evidence type="ECO:0000256" key="6">
    <source>
        <dbReference type="ARBA" id="ARBA00047984"/>
    </source>
</evidence>
<keyword evidence="2" id="KW-0547">Nucleotide-binding</keyword>
<proteinExistence type="predicted"/>
<dbReference type="PANTHER" id="PTHR47958">
    <property type="entry name" value="ATP-DEPENDENT RNA HELICASE DBP3"/>
    <property type="match status" value="1"/>
</dbReference>
<comment type="catalytic activity">
    <reaction evidence="6">
        <text>ATP + H2O = ADP + phosphate + H(+)</text>
        <dbReference type="Rhea" id="RHEA:13065"/>
        <dbReference type="ChEBI" id="CHEBI:15377"/>
        <dbReference type="ChEBI" id="CHEBI:15378"/>
        <dbReference type="ChEBI" id="CHEBI:30616"/>
        <dbReference type="ChEBI" id="CHEBI:43474"/>
        <dbReference type="ChEBI" id="CHEBI:456216"/>
        <dbReference type="EC" id="3.6.4.13"/>
    </reaction>
</comment>
<dbReference type="CDD" id="cd18787">
    <property type="entry name" value="SF2_C_DEAD"/>
    <property type="match status" value="1"/>
</dbReference>
<protein>
    <recommendedName>
        <fullName evidence="1">RNA helicase</fullName>
        <ecNumber evidence="1">3.6.4.13</ecNumber>
    </recommendedName>
</protein>
<dbReference type="SMART" id="SM00490">
    <property type="entry name" value="HELICc"/>
    <property type="match status" value="1"/>
</dbReference>
<dbReference type="GO" id="GO:0003676">
    <property type="term" value="F:nucleic acid binding"/>
    <property type="evidence" value="ECO:0007669"/>
    <property type="project" value="InterPro"/>
</dbReference>
<dbReference type="GO" id="GO:0043186">
    <property type="term" value="C:P granule"/>
    <property type="evidence" value="ECO:0007669"/>
    <property type="project" value="UniProtKB-ARBA"/>
</dbReference>
<dbReference type="Pfam" id="PF00271">
    <property type="entry name" value="Helicase_C"/>
    <property type="match status" value="1"/>
</dbReference>
<feature type="compositionally biased region" description="Low complexity" evidence="8">
    <location>
        <begin position="12"/>
        <end position="22"/>
    </location>
</feature>
<feature type="region of interest" description="Disordered" evidence="8">
    <location>
        <begin position="743"/>
        <end position="818"/>
    </location>
</feature>
<feature type="compositionally biased region" description="Pro residues" evidence="8">
    <location>
        <begin position="1"/>
        <end position="11"/>
    </location>
</feature>
<evidence type="ECO:0000313" key="12">
    <source>
        <dbReference type="Proteomes" id="UP000887540"/>
    </source>
</evidence>
<feature type="compositionally biased region" description="Basic and acidic residues" evidence="8">
    <location>
        <begin position="24"/>
        <end position="35"/>
    </location>
</feature>
<feature type="domain" description="Helicase ATP-binding" evidence="9">
    <location>
        <begin position="285"/>
        <end position="460"/>
    </location>
</feature>
<dbReference type="PROSITE" id="PS51194">
    <property type="entry name" value="HELICASE_CTER"/>
    <property type="match status" value="1"/>
</dbReference>
<feature type="short sequence motif" description="Q motif" evidence="7">
    <location>
        <begin position="254"/>
        <end position="282"/>
    </location>
</feature>
<dbReference type="InterPro" id="IPR027417">
    <property type="entry name" value="P-loop_NTPase"/>
</dbReference>
<evidence type="ECO:0000256" key="5">
    <source>
        <dbReference type="ARBA" id="ARBA00022840"/>
    </source>
</evidence>
<dbReference type="Pfam" id="PF00270">
    <property type="entry name" value="DEAD"/>
    <property type="match status" value="1"/>
</dbReference>
<evidence type="ECO:0000256" key="2">
    <source>
        <dbReference type="ARBA" id="ARBA00022741"/>
    </source>
</evidence>
<keyword evidence="12" id="KW-1185">Reference proteome</keyword>
<dbReference type="InterPro" id="IPR014014">
    <property type="entry name" value="RNA_helicase_DEAD_Q_motif"/>
</dbReference>
<name>A0A914DHI9_9BILA</name>
<evidence type="ECO:0000256" key="1">
    <source>
        <dbReference type="ARBA" id="ARBA00012552"/>
    </source>
</evidence>
<evidence type="ECO:0000313" key="13">
    <source>
        <dbReference type="WBParaSite" id="ACRNAN_scaffold2621.g31334.t1"/>
    </source>
</evidence>
<keyword evidence="3" id="KW-0378">Hydrolase</keyword>
<dbReference type="InterPro" id="IPR014001">
    <property type="entry name" value="Helicase_ATP-bd"/>
</dbReference>
<feature type="domain" description="DEAD-box RNA helicase Q" evidence="11">
    <location>
        <begin position="254"/>
        <end position="282"/>
    </location>
</feature>
<dbReference type="PROSITE" id="PS51192">
    <property type="entry name" value="HELICASE_ATP_BIND_1"/>
    <property type="match status" value="1"/>
</dbReference>
<dbReference type="PROSITE" id="PS51195">
    <property type="entry name" value="Q_MOTIF"/>
    <property type="match status" value="1"/>
</dbReference>
<feature type="domain" description="Helicase C-terminal" evidence="10">
    <location>
        <begin position="488"/>
        <end position="632"/>
    </location>
</feature>